<dbReference type="EMBL" id="CP025746">
    <property type="protein sequence ID" value="QAA31262.1"/>
    <property type="molecule type" value="Genomic_DNA"/>
</dbReference>
<dbReference type="KEGG" id="cmah:C1I91_06155"/>
<dbReference type="Proteomes" id="UP000286268">
    <property type="component" value="Chromosome"/>
</dbReference>
<dbReference type="RefSeq" id="WP_128212044.1">
    <property type="nucleotide sequence ID" value="NZ_CP025746.1"/>
</dbReference>
<evidence type="ECO:0000313" key="2">
    <source>
        <dbReference type="Proteomes" id="UP000286268"/>
    </source>
</evidence>
<sequence>MKNLYEFLMELYDSYKDKEKLSLDKFIDNFLEESLGLGAIHEAFCGDKFLTNFSINYEINHENREIKLFFDRI</sequence>
<dbReference type="AlphaFoldDB" id="A0A3R5X0H7"/>
<proteinExistence type="predicted"/>
<evidence type="ECO:0000313" key="1">
    <source>
        <dbReference type="EMBL" id="QAA31262.1"/>
    </source>
</evidence>
<name>A0A3R5X0H7_9CLOT</name>
<protein>
    <submittedName>
        <fullName evidence="1">Uncharacterized protein</fullName>
    </submittedName>
</protein>
<gene>
    <name evidence="1" type="ORF">C1I91_06155</name>
</gene>
<organism evidence="1 2">
    <name type="scientific">Clostridium manihotivorum</name>
    <dbReference type="NCBI Taxonomy" id="2320868"/>
    <lineage>
        <taxon>Bacteria</taxon>
        <taxon>Bacillati</taxon>
        <taxon>Bacillota</taxon>
        <taxon>Clostridia</taxon>
        <taxon>Eubacteriales</taxon>
        <taxon>Clostridiaceae</taxon>
        <taxon>Clostridium</taxon>
    </lineage>
</organism>
<keyword evidence="2" id="KW-1185">Reference proteome</keyword>
<accession>A0A3R5X0H7</accession>
<reference evidence="1 2" key="1">
    <citation type="submission" date="2018-01" db="EMBL/GenBank/DDBJ databases">
        <title>Genome Sequencing and Assembly of Anaerobacter polyendosporus strain CT4.</title>
        <authorList>
            <person name="Tachaapaikoon C."/>
            <person name="Sutheeworapong S."/>
            <person name="Jenjaroenpun P."/>
            <person name="Wongsurawat T."/>
            <person name="Nookeaw I."/>
            <person name="Cheawchanlertfa P."/>
            <person name="Kosugi A."/>
            <person name="Cheevadhanarak S."/>
            <person name="Ratanakhanokchai K."/>
        </authorList>
    </citation>
    <scope>NUCLEOTIDE SEQUENCE [LARGE SCALE GENOMIC DNA]</scope>
    <source>
        <strain evidence="1 2">CT4</strain>
    </source>
</reference>